<dbReference type="Proteomes" id="UP000029003">
    <property type="component" value="Unassembled WGS sequence"/>
</dbReference>
<organism evidence="1 2">
    <name type="scientific">Bifidobacterium thermacidophilum subsp. thermacidophilum</name>
    <dbReference type="NCBI Taxonomy" id="79262"/>
    <lineage>
        <taxon>Bacteria</taxon>
        <taxon>Bacillati</taxon>
        <taxon>Actinomycetota</taxon>
        <taxon>Actinomycetes</taxon>
        <taxon>Bifidobacteriales</taxon>
        <taxon>Bifidobacteriaceae</taxon>
        <taxon>Bifidobacterium</taxon>
    </lineage>
</organism>
<dbReference type="EMBL" id="JGZT01000006">
    <property type="protein sequence ID" value="KFJ02706.1"/>
    <property type="molecule type" value="Genomic_DNA"/>
</dbReference>
<comment type="caution">
    <text evidence="1">The sequence shown here is derived from an EMBL/GenBank/DDBJ whole genome shotgun (WGS) entry which is preliminary data.</text>
</comment>
<gene>
    <name evidence="1" type="ORF">THER5_1172</name>
</gene>
<evidence type="ECO:0000313" key="1">
    <source>
        <dbReference type="EMBL" id="KFJ02706.1"/>
    </source>
</evidence>
<sequence>MGETPRKTLGFGGICQIVHVRACGPPSHIIGTTFSYTPILLMRLRIRHGMACQLRAEQFIYRFLQWMHMCSACHRHHGTTGVI</sequence>
<reference evidence="1 2" key="1">
    <citation type="submission" date="2014-03" db="EMBL/GenBank/DDBJ databases">
        <title>Genomics of Bifidobacteria.</title>
        <authorList>
            <person name="Ventura M."/>
            <person name="Milani C."/>
            <person name="Lugli G.A."/>
        </authorList>
    </citation>
    <scope>NUCLEOTIDE SEQUENCE [LARGE SCALE GENOMIC DNA]</scope>
    <source>
        <strain evidence="1 2">LMG 21395</strain>
    </source>
</reference>
<accession>A0A087E4K5</accession>
<evidence type="ECO:0000313" key="2">
    <source>
        <dbReference type="Proteomes" id="UP000029003"/>
    </source>
</evidence>
<protein>
    <submittedName>
        <fullName evidence="1">Uncharacterized protein</fullName>
    </submittedName>
</protein>
<proteinExistence type="predicted"/>
<dbReference type="AlphaFoldDB" id="A0A087E4K5"/>
<name>A0A087E4K5_9BIFI</name>